<keyword evidence="3" id="KW-1185">Reference proteome</keyword>
<accession>A0A8C3CXN5</accession>
<reference evidence="2" key="1">
    <citation type="submission" date="2018-09" db="EMBL/GenBank/DDBJ databases">
        <title>Common duck and Muscovy duck high density SNP chip.</title>
        <authorList>
            <person name="Vignal A."/>
            <person name="Thebault N."/>
            <person name="Warren W.C."/>
        </authorList>
    </citation>
    <scope>NUCLEOTIDE SEQUENCE [LARGE SCALE GENOMIC DNA]</scope>
</reference>
<protein>
    <submittedName>
        <fullName evidence="2">Uncharacterized protein</fullName>
    </submittedName>
</protein>
<evidence type="ECO:0000313" key="2">
    <source>
        <dbReference type="Ensembl" id="ENSCMMP00000025167.1"/>
    </source>
</evidence>
<evidence type="ECO:0000256" key="1">
    <source>
        <dbReference type="SAM" id="MobiDB-lite"/>
    </source>
</evidence>
<reference evidence="2" key="3">
    <citation type="submission" date="2025-09" db="UniProtKB">
        <authorList>
            <consortium name="Ensembl"/>
        </authorList>
    </citation>
    <scope>IDENTIFICATION</scope>
</reference>
<organism evidence="2 3">
    <name type="scientific">Cairina moschata</name>
    <name type="common">Muscovy duck</name>
    <dbReference type="NCBI Taxonomy" id="8855"/>
    <lineage>
        <taxon>Eukaryota</taxon>
        <taxon>Metazoa</taxon>
        <taxon>Chordata</taxon>
        <taxon>Craniata</taxon>
        <taxon>Vertebrata</taxon>
        <taxon>Euteleostomi</taxon>
        <taxon>Archelosauria</taxon>
        <taxon>Archosauria</taxon>
        <taxon>Dinosauria</taxon>
        <taxon>Saurischia</taxon>
        <taxon>Theropoda</taxon>
        <taxon>Coelurosauria</taxon>
        <taxon>Aves</taxon>
        <taxon>Neognathae</taxon>
        <taxon>Galloanserae</taxon>
        <taxon>Anseriformes</taxon>
        <taxon>Anatidae</taxon>
        <taxon>Anatinae</taxon>
        <taxon>Cairina</taxon>
    </lineage>
</organism>
<feature type="region of interest" description="Disordered" evidence="1">
    <location>
        <begin position="1"/>
        <end position="64"/>
    </location>
</feature>
<name>A0A8C3CXN5_CAIMO</name>
<dbReference type="PANTHER" id="PTHR23187:SF3">
    <property type="entry name" value="SUMO-INTERACTING MOTIF-CONTAINING PROTEIN 1"/>
    <property type="match status" value="1"/>
</dbReference>
<dbReference type="GO" id="GO:0032184">
    <property type="term" value="F:SUMO polymer binding"/>
    <property type="evidence" value="ECO:0007669"/>
    <property type="project" value="TreeGrafter"/>
</dbReference>
<dbReference type="PANTHER" id="PTHR23187">
    <property type="entry name" value="FLJ44216 PROTEIN-RELATED"/>
    <property type="match status" value="1"/>
</dbReference>
<dbReference type="Proteomes" id="UP000694556">
    <property type="component" value="Chromosome 14"/>
</dbReference>
<dbReference type="AlphaFoldDB" id="A0A8C3CXN5"/>
<proteinExistence type="predicted"/>
<sequence length="646" mass="69029">MPQYWSLCPSTSPHTPVPPPIPRYRPHTPRYLPHIPVPTPTVAPCPNRGPSAAPPPTPPPHQPVLLEQEDAGRLIERAGGQAAAAAAPGHRVHLGAVSRELAAPRVGPEQLLHGLHVGRHRHGGAGAAAAASGPPPSPPRRAPDALPAAKMAAAPFLTQAATDGGRSPQRHRLLRHHRESPAEIIDLTREDTSTEATPWSSVTVIDLTNEDTCSPPPLTDCADWEPAGPAGHASHPRLCFTTKQEKEAAEGLSPAAPQHDAPTYPCAVADTAGTAENRGCCSPASSHHSSFCCPEQNCSTTTFNSDLGSLASMPLDPDLFSLSPSSLHSSNSSCGNCGTEEETPHTSQLKELRTSPSPVPGRLATSPGKAKGPLLEAEDSALKKATQQATPTPGRTTADSRVWLNKLRYFRRSGVLSFHGLTRNRETLQVNGVWSRGSPCSALSGEALPGDRDLWLLLFLSGGPQTQLGFSAPQGAGFHPLPLPCTQQKAELIPSRRMSMVHTTMEENFLEGTLHFLSDFVSGQHCPPKETISHLVRHTLLNPHQGDVLKDTYMLLMKIQMLHPATTSTVGWDWALLKYIMEDQVLFLSHVYEPIPHVYEPVPNTAKFPDAPCPRAPAASHHLCLPPGEAPWPPALPAVRGADPGG</sequence>
<feature type="region of interest" description="Disordered" evidence="1">
    <location>
        <begin position="120"/>
        <end position="144"/>
    </location>
</feature>
<feature type="compositionally biased region" description="Basic and acidic residues" evidence="1">
    <location>
        <begin position="342"/>
        <end position="353"/>
    </location>
</feature>
<feature type="compositionally biased region" description="Pro residues" evidence="1">
    <location>
        <begin position="52"/>
        <end position="62"/>
    </location>
</feature>
<reference evidence="2" key="2">
    <citation type="submission" date="2025-08" db="UniProtKB">
        <authorList>
            <consortium name="Ensembl"/>
        </authorList>
    </citation>
    <scope>IDENTIFICATION</scope>
</reference>
<evidence type="ECO:0000313" key="3">
    <source>
        <dbReference type="Proteomes" id="UP000694556"/>
    </source>
</evidence>
<dbReference type="InterPro" id="IPR052119">
    <property type="entry name" value="ElonginBC-PRC2_ViralRestrict"/>
</dbReference>
<feature type="region of interest" description="Disordered" evidence="1">
    <location>
        <begin position="331"/>
        <end position="372"/>
    </location>
</feature>
<dbReference type="Ensembl" id="ENSCMMT00000027522.1">
    <property type="protein sequence ID" value="ENSCMMP00000025167.1"/>
    <property type="gene ID" value="ENSCMMG00000015561.1"/>
</dbReference>